<proteinExistence type="predicted"/>
<dbReference type="Proteomes" id="UP000183567">
    <property type="component" value="Unassembled WGS sequence"/>
</dbReference>
<gene>
    <name evidence="1" type="ORF">AZE42_12789</name>
</gene>
<name>A0A1J8Q1Q6_9AGAM</name>
<dbReference type="AlphaFoldDB" id="A0A1J8Q1Q6"/>
<dbReference type="OrthoDB" id="2691725at2759"/>
<comment type="caution">
    <text evidence="1">The sequence shown here is derived from an EMBL/GenBank/DDBJ whole genome shotgun (WGS) entry which is preliminary data.</text>
</comment>
<organism evidence="1 2">
    <name type="scientific">Rhizopogon vesiculosus</name>
    <dbReference type="NCBI Taxonomy" id="180088"/>
    <lineage>
        <taxon>Eukaryota</taxon>
        <taxon>Fungi</taxon>
        <taxon>Dikarya</taxon>
        <taxon>Basidiomycota</taxon>
        <taxon>Agaricomycotina</taxon>
        <taxon>Agaricomycetes</taxon>
        <taxon>Agaricomycetidae</taxon>
        <taxon>Boletales</taxon>
        <taxon>Suillineae</taxon>
        <taxon>Rhizopogonaceae</taxon>
        <taxon>Rhizopogon</taxon>
    </lineage>
</organism>
<sequence length="122" mass="12646">MPSASPSILRHTTPSPSPILALDSTTQLVASQYSQNWVRPVMVSAGAGANDVPPFAGIDNLDGDLASLSDASQKDNRNGINDSQMNASANGDAIANAYMTGHAAKCCHISTDRVSANSHSHI</sequence>
<evidence type="ECO:0000313" key="2">
    <source>
        <dbReference type="Proteomes" id="UP000183567"/>
    </source>
</evidence>
<reference evidence="1 2" key="1">
    <citation type="submission" date="2016-03" db="EMBL/GenBank/DDBJ databases">
        <title>Comparative genomics of the ectomycorrhizal sister species Rhizopogon vinicolor and Rhizopogon vesiculosus (Basidiomycota: Boletales) reveals a divergence of the mating type B locus.</title>
        <authorList>
            <person name="Mujic A.B."/>
            <person name="Kuo A."/>
            <person name="Tritt A."/>
            <person name="Lipzen A."/>
            <person name="Chen C."/>
            <person name="Johnson J."/>
            <person name="Sharma A."/>
            <person name="Barry K."/>
            <person name="Grigoriev I.V."/>
            <person name="Spatafora J.W."/>
        </authorList>
    </citation>
    <scope>NUCLEOTIDE SEQUENCE [LARGE SCALE GENOMIC DNA]</scope>
    <source>
        <strain evidence="1 2">AM-OR11-056</strain>
    </source>
</reference>
<keyword evidence="2" id="KW-1185">Reference proteome</keyword>
<protein>
    <submittedName>
        <fullName evidence="1">Uncharacterized protein</fullName>
    </submittedName>
</protein>
<dbReference type="EMBL" id="LVVM01003089">
    <property type="protein sequence ID" value="OJA15510.1"/>
    <property type="molecule type" value="Genomic_DNA"/>
</dbReference>
<evidence type="ECO:0000313" key="1">
    <source>
        <dbReference type="EMBL" id="OJA15510.1"/>
    </source>
</evidence>
<accession>A0A1J8Q1Q6</accession>